<evidence type="ECO:0000313" key="1">
    <source>
        <dbReference type="EMBL" id="KAG1533614.1"/>
    </source>
</evidence>
<dbReference type="Gene3D" id="3.30.450.90">
    <property type="match status" value="1"/>
</dbReference>
<proteinExistence type="predicted"/>
<gene>
    <name evidence="1" type="ORF">G6F50_015815</name>
</gene>
<dbReference type="AlphaFoldDB" id="A0A9P6XVT3"/>
<comment type="caution">
    <text evidence="1">The sequence shown here is derived from an EMBL/GenBank/DDBJ whole genome shotgun (WGS) entry which is preliminary data.</text>
</comment>
<dbReference type="Proteomes" id="UP000740926">
    <property type="component" value="Unassembled WGS sequence"/>
</dbReference>
<evidence type="ECO:0008006" key="3">
    <source>
        <dbReference type="Google" id="ProtNLM"/>
    </source>
</evidence>
<name>A0A9P6XVT3_9FUNG</name>
<dbReference type="EMBL" id="JAANIU010009171">
    <property type="protein sequence ID" value="KAG1533614.1"/>
    <property type="molecule type" value="Genomic_DNA"/>
</dbReference>
<reference evidence="1 2" key="1">
    <citation type="journal article" date="2020" name="Microb. Genom.">
        <title>Genetic diversity of clinical and environmental Mucorales isolates obtained from an investigation of mucormycosis cases among solid organ transplant recipients.</title>
        <authorList>
            <person name="Nguyen M.H."/>
            <person name="Kaul D."/>
            <person name="Muto C."/>
            <person name="Cheng S.J."/>
            <person name="Richter R.A."/>
            <person name="Bruno V.M."/>
            <person name="Liu G."/>
            <person name="Beyhan S."/>
            <person name="Sundermann A.J."/>
            <person name="Mounaud S."/>
            <person name="Pasculle A.W."/>
            <person name="Nierman W.C."/>
            <person name="Driscoll E."/>
            <person name="Cumbie R."/>
            <person name="Clancy C.J."/>
            <person name="Dupont C.L."/>
        </authorList>
    </citation>
    <scope>NUCLEOTIDE SEQUENCE [LARGE SCALE GENOMIC DNA]</scope>
    <source>
        <strain evidence="1 2">GL24</strain>
    </source>
</reference>
<accession>A0A9P6XVT3</accession>
<protein>
    <recommendedName>
        <fullName evidence="3">Bacterial type II secretion system protein E domain-containing protein</fullName>
    </recommendedName>
</protein>
<evidence type="ECO:0000313" key="2">
    <source>
        <dbReference type="Proteomes" id="UP000740926"/>
    </source>
</evidence>
<organism evidence="1 2">
    <name type="scientific">Rhizopus delemar</name>
    <dbReference type="NCBI Taxonomy" id="936053"/>
    <lineage>
        <taxon>Eukaryota</taxon>
        <taxon>Fungi</taxon>
        <taxon>Fungi incertae sedis</taxon>
        <taxon>Mucoromycota</taxon>
        <taxon>Mucoromycotina</taxon>
        <taxon>Mucoromycetes</taxon>
        <taxon>Mucorales</taxon>
        <taxon>Mucorineae</taxon>
        <taxon>Rhizopodaceae</taxon>
        <taxon>Rhizopus</taxon>
    </lineage>
</organism>
<sequence>MDTTIHAPNAPGTEDLELPSAAEQLRRVQNLSAVGGAWQAPEYVIDRVVLADDGVLYVDEEHSDDMRVMSYMSRLRLNRVTFSPRLVSHSEIKRLQQTAKDGASLSITEGPGSTKTAQQEQINRMISEAARLGASDIHFLPDVDKTYVKYRINGIPEARFTLDRAVAEDLVSTLYTRMPA</sequence>
<keyword evidence="2" id="KW-1185">Reference proteome</keyword>